<feature type="compositionally biased region" description="Low complexity" evidence="5">
    <location>
        <begin position="1"/>
        <end position="10"/>
    </location>
</feature>
<dbReference type="EC" id="2.1.1.63" evidence="2"/>
<proteinExistence type="inferred from homology"/>
<dbReference type="InterPro" id="IPR036388">
    <property type="entry name" value="WH-like_DNA-bd_sf"/>
</dbReference>
<keyword evidence="4" id="KW-0227">DNA damage</keyword>
<feature type="domain" description="Methylated-DNA-[protein]-cysteine S-methyltransferase DNA binding" evidence="6">
    <location>
        <begin position="68"/>
        <end position="152"/>
    </location>
</feature>
<dbReference type="Proteomes" id="UP001473302">
    <property type="component" value="Unassembled WGS sequence"/>
</dbReference>
<comment type="caution">
    <text evidence="7">The sequence shown here is derived from an EMBL/GenBank/DDBJ whole genome shotgun (WGS) entry which is preliminary data.</text>
</comment>
<protein>
    <recommendedName>
        <fullName evidence="3">Methylated-DNA--protein-cysteine methyltransferase</fullName>
        <ecNumber evidence="2">2.1.1.63</ecNumber>
    </recommendedName>
</protein>
<dbReference type="EMBL" id="BAABUK010000009">
    <property type="protein sequence ID" value="GAA5811323.1"/>
    <property type="molecule type" value="Genomic_DNA"/>
</dbReference>
<evidence type="ECO:0000256" key="5">
    <source>
        <dbReference type="SAM" id="MobiDB-lite"/>
    </source>
</evidence>
<evidence type="ECO:0000313" key="8">
    <source>
        <dbReference type="Proteomes" id="UP001473302"/>
    </source>
</evidence>
<dbReference type="CDD" id="cd06445">
    <property type="entry name" value="ATase"/>
    <property type="match status" value="1"/>
</dbReference>
<organism evidence="7 8">
    <name type="scientific">Mucor flavus</name>
    <dbReference type="NCBI Taxonomy" id="439312"/>
    <lineage>
        <taxon>Eukaryota</taxon>
        <taxon>Fungi</taxon>
        <taxon>Fungi incertae sedis</taxon>
        <taxon>Mucoromycota</taxon>
        <taxon>Mucoromycotina</taxon>
        <taxon>Mucoromycetes</taxon>
        <taxon>Mucorales</taxon>
        <taxon>Mucorineae</taxon>
        <taxon>Mucoraceae</taxon>
        <taxon>Mucor</taxon>
    </lineage>
</organism>
<reference evidence="7 8" key="1">
    <citation type="submission" date="2024-04" db="EMBL/GenBank/DDBJ databases">
        <title>genome sequences of Mucor flavus KT1a and Helicostylum pulchrum KT1b strains isolated from the surface of a dry-aged beef.</title>
        <authorList>
            <person name="Toyotome T."/>
            <person name="Hosono M."/>
            <person name="Torimaru M."/>
            <person name="Fukuda K."/>
            <person name="Mikami N."/>
        </authorList>
    </citation>
    <scope>NUCLEOTIDE SEQUENCE [LARGE SCALE GENOMIC DNA]</scope>
    <source>
        <strain evidence="7 8">KT1a</strain>
    </source>
</reference>
<name>A0ABP9YWT4_9FUNG</name>
<dbReference type="InterPro" id="IPR036217">
    <property type="entry name" value="MethylDNA_cys_MeTrfase_DNAb"/>
</dbReference>
<evidence type="ECO:0000259" key="6">
    <source>
        <dbReference type="Pfam" id="PF01035"/>
    </source>
</evidence>
<dbReference type="NCBIfam" id="TIGR00589">
    <property type="entry name" value="ogt"/>
    <property type="match status" value="1"/>
</dbReference>
<gene>
    <name evidence="7" type="ORF">MFLAVUS_004756</name>
</gene>
<sequence>MPRLRSNSSLRRSDKPTYNPLPSKINSTKIVQTFKSKDSDITTVIKYPTSVIERNEFVNVKTGRRITPFQYRVYDAVRQIPTGHVTSYKILSDLLTSAPRAVGQALKVNPFCPLPVACHRIIATDKSIGGFSGGSGDSQLTANKKSKLEAEGCEFERDYIYKCNADGSTAFFSDFKIVQ</sequence>
<keyword evidence="8" id="KW-1185">Reference proteome</keyword>
<dbReference type="PANTHER" id="PTHR10815:SF13">
    <property type="entry name" value="METHYLATED-DNA--PROTEIN-CYSTEINE METHYLTRANSFERASE"/>
    <property type="match status" value="1"/>
</dbReference>
<evidence type="ECO:0000256" key="3">
    <source>
        <dbReference type="ARBA" id="ARBA00015377"/>
    </source>
</evidence>
<dbReference type="SUPFAM" id="SSF46767">
    <property type="entry name" value="Methylated DNA-protein cysteine methyltransferase, C-terminal domain"/>
    <property type="match status" value="1"/>
</dbReference>
<evidence type="ECO:0000313" key="7">
    <source>
        <dbReference type="EMBL" id="GAA5811323.1"/>
    </source>
</evidence>
<evidence type="ECO:0000256" key="2">
    <source>
        <dbReference type="ARBA" id="ARBA00011918"/>
    </source>
</evidence>
<dbReference type="Pfam" id="PF01035">
    <property type="entry name" value="DNA_binding_1"/>
    <property type="match status" value="1"/>
</dbReference>
<comment type="similarity">
    <text evidence="1">Belongs to the MGMT family.</text>
</comment>
<evidence type="ECO:0000256" key="4">
    <source>
        <dbReference type="ARBA" id="ARBA00022763"/>
    </source>
</evidence>
<dbReference type="InterPro" id="IPR014048">
    <property type="entry name" value="MethylDNA_cys_MeTrfase_DNA-bd"/>
</dbReference>
<dbReference type="PANTHER" id="PTHR10815">
    <property type="entry name" value="METHYLATED-DNA--PROTEIN-CYSTEINE METHYLTRANSFERASE"/>
    <property type="match status" value="1"/>
</dbReference>
<evidence type="ECO:0000256" key="1">
    <source>
        <dbReference type="ARBA" id="ARBA00008711"/>
    </source>
</evidence>
<accession>A0ABP9YWT4</accession>
<dbReference type="Gene3D" id="1.10.10.10">
    <property type="entry name" value="Winged helix-like DNA-binding domain superfamily/Winged helix DNA-binding domain"/>
    <property type="match status" value="1"/>
</dbReference>
<feature type="region of interest" description="Disordered" evidence="5">
    <location>
        <begin position="1"/>
        <end position="22"/>
    </location>
</feature>